<sequence>MKAPATLTTALTATTAAACAALALTAPAASAATTTVRQETATGAPYSGNWQVSTVGTLDFAITFLGIRVTGTCDGANLKGTVQSTGPGALTAASIGACRTSNGFSSPATDLDLSTVPDKSGAVTYAPVAGGRDGVLTINGALRFKIEGEFLGSVRTCWYKFRTGTTDGLAFDVYNRDNPNRPLPNDDAQGKSSNITLVRDTGSDLLCPSNGTGSGAAIARGESTPGSGVFDRKLYLTS</sequence>
<feature type="signal peptide" evidence="1">
    <location>
        <begin position="1"/>
        <end position="31"/>
    </location>
</feature>
<dbReference type="Proteomes" id="UP001597063">
    <property type="component" value="Unassembled WGS sequence"/>
</dbReference>
<feature type="chain" id="PRO_5047265635" description="Secreted protein" evidence="1">
    <location>
        <begin position="32"/>
        <end position="238"/>
    </location>
</feature>
<evidence type="ECO:0000313" key="2">
    <source>
        <dbReference type="EMBL" id="MFD0690982.1"/>
    </source>
</evidence>
<reference evidence="3" key="1">
    <citation type="journal article" date="2019" name="Int. J. Syst. Evol. Microbiol.">
        <title>The Global Catalogue of Microorganisms (GCM) 10K type strain sequencing project: providing services to taxonomists for standard genome sequencing and annotation.</title>
        <authorList>
            <consortium name="The Broad Institute Genomics Platform"/>
            <consortium name="The Broad Institute Genome Sequencing Center for Infectious Disease"/>
            <person name="Wu L."/>
            <person name="Ma J."/>
        </authorList>
    </citation>
    <scope>NUCLEOTIDE SEQUENCE [LARGE SCALE GENOMIC DNA]</scope>
    <source>
        <strain evidence="3">JCM 9371</strain>
    </source>
</reference>
<protein>
    <recommendedName>
        <fullName evidence="4">Secreted protein</fullName>
    </recommendedName>
</protein>
<keyword evidence="3" id="KW-1185">Reference proteome</keyword>
<dbReference type="EMBL" id="JBHTGP010000026">
    <property type="protein sequence ID" value="MFD0690982.1"/>
    <property type="molecule type" value="Genomic_DNA"/>
</dbReference>
<organism evidence="2 3">
    <name type="scientific">Actinomadura fibrosa</name>
    <dbReference type="NCBI Taxonomy" id="111802"/>
    <lineage>
        <taxon>Bacteria</taxon>
        <taxon>Bacillati</taxon>
        <taxon>Actinomycetota</taxon>
        <taxon>Actinomycetes</taxon>
        <taxon>Streptosporangiales</taxon>
        <taxon>Thermomonosporaceae</taxon>
        <taxon>Actinomadura</taxon>
    </lineage>
</organism>
<name>A0ABW2Y115_9ACTN</name>
<evidence type="ECO:0000256" key="1">
    <source>
        <dbReference type="SAM" id="SignalP"/>
    </source>
</evidence>
<dbReference type="PROSITE" id="PS51257">
    <property type="entry name" value="PROKAR_LIPOPROTEIN"/>
    <property type="match status" value="1"/>
</dbReference>
<accession>A0ABW2Y115</accession>
<dbReference type="RefSeq" id="WP_131762821.1">
    <property type="nucleotide sequence ID" value="NZ_CAACUY010000261.1"/>
</dbReference>
<gene>
    <name evidence="2" type="ORF">ACFQZM_41280</name>
</gene>
<keyword evidence="1" id="KW-0732">Signal</keyword>
<evidence type="ECO:0008006" key="4">
    <source>
        <dbReference type="Google" id="ProtNLM"/>
    </source>
</evidence>
<proteinExistence type="predicted"/>
<evidence type="ECO:0000313" key="3">
    <source>
        <dbReference type="Proteomes" id="UP001597063"/>
    </source>
</evidence>
<comment type="caution">
    <text evidence="2">The sequence shown here is derived from an EMBL/GenBank/DDBJ whole genome shotgun (WGS) entry which is preliminary data.</text>
</comment>